<feature type="chain" id="PRO_5017201400" evidence="1">
    <location>
        <begin position="16"/>
        <end position="49"/>
    </location>
</feature>
<keyword evidence="1" id="KW-0732">Signal</keyword>
<comment type="caution">
    <text evidence="2">The sequence shown here is derived from an EMBL/GenBank/DDBJ whole genome shotgun (WGS) entry which is preliminary data.</text>
</comment>
<evidence type="ECO:0000313" key="3">
    <source>
        <dbReference type="Proteomes" id="UP000265520"/>
    </source>
</evidence>
<dbReference type="Proteomes" id="UP000265520">
    <property type="component" value="Unassembled WGS sequence"/>
</dbReference>
<protein>
    <submittedName>
        <fullName evidence="2">Uncharacterized protein</fullName>
    </submittedName>
</protein>
<dbReference type="AlphaFoldDB" id="A0A392UHB1"/>
<evidence type="ECO:0000313" key="2">
    <source>
        <dbReference type="EMBL" id="MCI72951.1"/>
    </source>
</evidence>
<reference evidence="2 3" key="1">
    <citation type="journal article" date="2018" name="Front. Plant Sci.">
        <title>Red Clover (Trifolium pratense) and Zigzag Clover (T. medium) - A Picture of Genomic Similarities and Differences.</title>
        <authorList>
            <person name="Dluhosova J."/>
            <person name="Istvanek J."/>
            <person name="Nedelnik J."/>
            <person name="Repkova J."/>
        </authorList>
    </citation>
    <scope>NUCLEOTIDE SEQUENCE [LARGE SCALE GENOMIC DNA]</scope>
    <source>
        <strain evidence="3">cv. 10/8</strain>
        <tissue evidence="2">Leaf</tissue>
    </source>
</reference>
<accession>A0A392UHB1</accession>
<evidence type="ECO:0000256" key="1">
    <source>
        <dbReference type="SAM" id="SignalP"/>
    </source>
</evidence>
<feature type="non-terminal residue" evidence="2">
    <location>
        <position position="49"/>
    </location>
</feature>
<dbReference type="EMBL" id="LXQA010828390">
    <property type="protein sequence ID" value="MCI72951.1"/>
    <property type="molecule type" value="Genomic_DNA"/>
</dbReference>
<sequence>MSRLFGFLILGSVHSTEVLCCDLEASPSCGNVPVDSCDLTIVRVVFHLQ</sequence>
<name>A0A392UHB1_9FABA</name>
<feature type="signal peptide" evidence="1">
    <location>
        <begin position="1"/>
        <end position="15"/>
    </location>
</feature>
<organism evidence="2 3">
    <name type="scientific">Trifolium medium</name>
    <dbReference type="NCBI Taxonomy" id="97028"/>
    <lineage>
        <taxon>Eukaryota</taxon>
        <taxon>Viridiplantae</taxon>
        <taxon>Streptophyta</taxon>
        <taxon>Embryophyta</taxon>
        <taxon>Tracheophyta</taxon>
        <taxon>Spermatophyta</taxon>
        <taxon>Magnoliopsida</taxon>
        <taxon>eudicotyledons</taxon>
        <taxon>Gunneridae</taxon>
        <taxon>Pentapetalae</taxon>
        <taxon>rosids</taxon>
        <taxon>fabids</taxon>
        <taxon>Fabales</taxon>
        <taxon>Fabaceae</taxon>
        <taxon>Papilionoideae</taxon>
        <taxon>50 kb inversion clade</taxon>
        <taxon>NPAAA clade</taxon>
        <taxon>Hologalegina</taxon>
        <taxon>IRL clade</taxon>
        <taxon>Trifolieae</taxon>
        <taxon>Trifolium</taxon>
    </lineage>
</organism>
<keyword evidence="3" id="KW-1185">Reference proteome</keyword>
<proteinExistence type="predicted"/>